<protein>
    <submittedName>
        <fullName evidence="1">Uncharacterized protein</fullName>
    </submittedName>
</protein>
<evidence type="ECO:0000313" key="2">
    <source>
        <dbReference type="Proteomes" id="UP000327013"/>
    </source>
</evidence>
<proteinExistence type="predicted"/>
<evidence type="ECO:0000313" key="1">
    <source>
        <dbReference type="EMBL" id="KAE8009146.1"/>
    </source>
</evidence>
<organism evidence="1 2">
    <name type="scientific">Carpinus fangiana</name>
    <dbReference type="NCBI Taxonomy" id="176857"/>
    <lineage>
        <taxon>Eukaryota</taxon>
        <taxon>Viridiplantae</taxon>
        <taxon>Streptophyta</taxon>
        <taxon>Embryophyta</taxon>
        <taxon>Tracheophyta</taxon>
        <taxon>Spermatophyta</taxon>
        <taxon>Magnoliopsida</taxon>
        <taxon>eudicotyledons</taxon>
        <taxon>Gunneridae</taxon>
        <taxon>Pentapetalae</taxon>
        <taxon>rosids</taxon>
        <taxon>fabids</taxon>
        <taxon>Fagales</taxon>
        <taxon>Betulaceae</taxon>
        <taxon>Carpinus</taxon>
    </lineage>
</organism>
<dbReference type="OrthoDB" id="1079501at2759"/>
<dbReference type="EMBL" id="CM017322">
    <property type="protein sequence ID" value="KAE8009146.1"/>
    <property type="molecule type" value="Genomic_DNA"/>
</dbReference>
<dbReference type="PANTHER" id="PTHR34282:SF2">
    <property type="entry name" value="DUF3741 DOMAIN-CONTAINING PROTEIN"/>
    <property type="match status" value="1"/>
</dbReference>
<dbReference type="Proteomes" id="UP000327013">
    <property type="component" value="Chromosome 2"/>
</dbReference>
<keyword evidence="2" id="KW-1185">Reference proteome</keyword>
<sequence>MEVSQGVQKLNWMFDLWTKGVRFDGQSKDIAEDLLKRALDLQESLIMLGKLQEAS</sequence>
<reference evidence="1 2" key="1">
    <citation type="submission" date="2019-06" db="EMBL/GenBank/DDBJ databases">
        <title>A chromosomal-level reference genome of Carpinus fangiana (Coryloideae, Betulaceae).</title>
        <authorList>
            <person name="Yang X."/>
            <person name="Wang Z."/>
            <person name="Zhang L."/>
            <person name="Hao G."/>
            <person name="Liu J."/>
            <person name="Yang Y."/>
        </authorList>
    </citation>
    <scope>NUCLEOTIDE SEQUENCE [LARGE SCALE GENOMIC DNA]</scope>
    <source>
        <strain evidence="1">Cfa_2016G</strain>
        <tissue evidence="1">Leaf</tissue>
    </source>
</reference>
<dbReference type="PANTHER" id="PTHR34282">
    <property type="entry name" value="OS01G0228800 PROTEIN-RELATED"/>
    <property type="match status" value="1"/>
</dbReference>
<name>A0A5N6QQQ3_9ROSI</name>
<dbReference type="AlphaFoldDB" id="A0A5N6QQQ3"/>
<gene>
    <name evidence="1" type="ORF">FH972_005599</name>
</gene>
<accession>A0A5N6QQQ3</accession>